<dbReference type="Proteomes" id="UP000789405">
    <property type="component" value="Unassembled WGS sequence"/>
</dbReference>
<comment type="caution">
    <text evidence="2">The sequence shown here is derived from an EMBL/GenBank/DDBJ whole genome shotgun (WGS) entry which is preliminary data.</text>
</comment>
<dbReference type="GO" id="GO:0003676">
    <property type="term" value="F:nucleic acid binding"/>
    <property type="evidence" value="ECO:0007669"/>
    <property type="project" value="InterPro"/>
</dbReference>
<evidence type="ECO:0000313" key="2">
    <source>
        <dbReference type="EMBL" id="CAG8797825.1"/>
    </source>
</evidence>
<dbReference type="InterPro" id="IPR012337">
    <property type="entry name" value="RNaseH-like_sf"/>
</dbReference>
<organism evidence="2 3">
    <name type="scientific">Dentiscutata erythropus</name>
    <dbReference type="NCBI Taxonomy" id="1348616"/>
    <lineage>
        <taxon>Eukaryota</taxon>
        <taxon>Fungi</taxon>
        <taxon>Fungi incertae sedis</taxon>
        <taxon>Mucoromycota</taxon>
        <taxon>Glomeromycotina</taxon>
        <taxon>Glomeromycetes</taxon>
        <taxon>Diversisporales</taxon>
        <taxon>Gigasporaceae</taxon>
        <taxon>Dentiscutata</taxon>
    </lineage>
</organism>
<proteinExistence type="predicted"/>
<dbReference type="Pfam" id="PF17921">
    <property type="entry name" value="Integrase_H2C2"/>
    <property type="match status" value="1"/>
</dbReference>
<evidence type="ECO:0000259" key="1">
    <source>
        <dbReference type="PROSITE" id="PS50994"/>
    </source>
</evidence>
<dbReference type="InterPro" id="IPR001584">
    <property type="entry name" value="Integrase_cat-core"/>
</dbReference>
<dbReference type="PANTHER" id="PTHR37984">
    <property type="entry name" value="PROTEIN CBG26694"/>
    <property type="match status" value="1"/>
</dbReference>
<dbReference type="InterPro" id="IPR050951">
    <property type="entry name" value="Retrovirus_Pol_polyprotein"/>
</dbReference>
<dbReference type="Gene3D" id="1.10.340.70">
    <property type="match status" value="1"/>
</dbReference>
<feature type="non-terminal residue" evidence="2">
    <location>
        <position position="1"/>
    </location>
</feature>
<dbReference type="InterPro" id="IPR036397">
    <property type="entry name" value="RNaseH_sf"/>
</dbReference>
<dbReference type="PROSITE" id="PS50994">
    <property type="entry name" value="INTEGRASE"/>
    <property type="match status" value="1"/>
</dbReference>
<feature type="domain" description="Integrase catalytic" evidence="1">
    <location>
        <begin position="51"/>
        <end position="209"/>
    </location>
</feature>
<dbReference type="AlphaFoldDB" id="A0A9N9PAB5"/>
<dbReference type="FunFam" id="1.10.340.70:FF:000001">
    <property type="entry name" value="Retrovirus-related Pol polyprotein from transposon gypsy-like Protein"/>
    <property type="match status" value="1"/>
</dbReference>
<protein>
    <submittedName>
        <fullName evidence="2">24609_t:CDS:1</fullName>
    </submittedName>
</protein>
<feature type="non-terminal residue" evidence="2">
    <location>
        <position position="380"/>
    </location>
</feature>
<sequence>NFITSDKQRLARQATQYLVEQGQLLKKNKNNFDKPLRVITLQDRERILYDLHSSPLGGHFGFKKTIEKALERYYWPTMGKDIKAYIESCDSCQRFGNPRKIQLTESIPWQQITSPNDLKHVPGAHFVNDTIKLLKEEIGFQHKLASFYHPQTNGLTERFNGTLYRSITKCLRTSQSNWDQLIPSVLFAYHTLKHESTKYTPFYLVHGKEEQLPIDVEFNDKENHSVLTYEEALERRISSLIGTFTDALIISSRNVTSTQKLQKERQKHLAKAYEYHENDIILLYDSAKRQVSQQTSLTIPTHYRRTRPQNFNRYIEDACNAEVDLDLELYDKGDILSLVSVAIDTAKTNGQRLFAYSKSWSLLSKDLVERQLTMKQLRQE</sequence>
<reference evidence="2" key="1">
    <citation type="submission" date="2021-06" db="EMBL/GenBank/DDBJ databases">
        <authorList>
            <person name="Kallberg Y."/>
            <person name="Tangrot J."/>
            <person name="Rosling A."/>
        </authorList>
    </citation>
    <scope>NUCLEOTIDE SEQUENCE</scope>
    <source>
        <strain evidence="2">MA453B</strain>
    </source>
</reference>
<dbReference type="EMBL" id="CAJVPY010032478">
    <property type="protein sequence ID" value="CAG8797825.1"/>
    <property type="molecule type" value="Genomic_DNA"/>
</dbReference>
<name>A0A9N9PAB5_9GLOM</name>
<dbReference type="PANTHER" id="PTHR37984:SF5">
    <property type="entry name" value="PROTEIN NYNRIN-LIKE"/>
    <property type="match status" value="1"/>
</dbReference>
<evidence type="ECO:0000313" key="3">
    <source>
        <dbReference type="Proteomes" id="UP000789405"/>
    </source>
</evidence>
<keyword evidence="3" id="KW-1185">Reference proteome</keyword>
<dbReference type="SUPFAM" id="SSF53098">
    <property type="entry name" value="Ribonuclease H-like"/>
    <property type="match status" value="1"/>
</dbReference>
<dbReference type="Gene3D" id="3.30.420.10">
    <property type="entry name" value="Ribonuclease H-like superfamily/Ribonuclease H"/>
    <property type="match status" value="1"/>
</dbReference>
<dbReference type="InterPro" id="IPR041588">
    <property type="entry name" value="Integrase_H2C2"/>
</dbReference>
<dbReference type="GO" id="GO:0015074">
    <property type="term" value="P:DNA integration"/>
    <property type="evidence" value="ECO:0007669"/>
    <property type="project" value="InterPro"/>
</dbReference>
<accession>A0A9N9PAB5</accession>
<dbReference type="GO" id="GO:0005634">
    <property type="term" value="C:nucleus"/>
    <property type="evidence" value="ECO:0007669"/>
    <property type="project" value="UniProtKB-ARBA"/>
</dbReference>
<dbReference type="OrthoDB" id="5592268at2759"/>
<gene>
    <name evidence="2" type="ORF">DERYTH_LOCUS22755</name>
</gene>